<dbReference type="AlphaFoldDB" id="A0A502FJQ8"/>
<comment type="caution">
    <text evidence="1">The sequence shown here is derived from an EMBL/GenBank/DDBJ whole genome shotgun (WGS) entry which is preliminary data.</text>
</comment>
<accession>A0A502FJQ8</accession>
<name>A0A502FJQ8_9SPHN</name>
<sequence length="65" mass="6904">MNEASISITGKRIGAQPAAIFPRIQGIAASVASPAARVPKGRAPEARRSSSWQPLAMLRSIEQTF</sequence>
<proteinExistence type="predicted"/>
<dbReference type="RefSeq" id="WP_140851768.1">
    <property type="nucleotide sequence ID" value="NZ_RCZC01000007.1"/>
</dbReference>
<dbReference type="Proteomes" id="UP000319931">
    <property type="component" value="Unassembled WGS sequence"/>
</dbReference>
<keyword evidence="2" id="KW-1185">Reference proteome</keyword>
<evidence type="ECO:0000313" key="1">
    <source>
        <dbReference type="EMBL" id="TPG49343.1"/>
    </source>
</evidence>
<protein>
    <submittedName>
        <fullName evidence="1">Uncharacterized protein</fullName>
    </submittedName>
</protein>
<evidence type="ECO:0000313" key="2">
    <source>
        <dbReference type="Proteomes" id="UP000319931"/>
    </source>
</evidence>
<organism evidence="1 2">
    <name type="scientific">Sphingomonas glacialis</name>
    <dbReference type="NCBI Taxonomy" id="658225"/>
    <lineage>
        <taxon>Bacteria</taxon>
        <taxon>Pseudomonadati</taxon>
        <taxon>Pseudomonadota</taxon>
        <taxon>Alphaproteobacteria</taxon>
        <taxon>Sphingomonadales</taxon>
        <taxon>Sphingomonadaceae</taxon>
        <taxon>Sphingomonas</taxon>
    </lineage>
</organism>
<dbReference type="EMBL" id="RCZC01000007">
    <property type="protein sequence ID" value="TPG49343.1"/>
    <property type="molecule type" value="Genomic_DNA"/>
</dbReference>
<reference evidence="1 2" key="1">
    <citation type="journal article" date="2019" name="Environ. Microbiol.">
        <title>Species interactions and distinct microbial communities in high Arctic permafrost affected cryosols are associated with the CH4 and CO2 gas fluxes.</title>
        <authorList>
            <person name="Altshuler I."/>
            <person name="Hamel J."/>
            <person name="Turney S."/>
            <person name="Magnuson E."/>
            <person name="Levesque R."/>
            <person name="Greer C."/>
            <person name="Whyte L.G."/>
        </authorList>
    </citation>
    <scope>NUCLEOTIDE SEQUENCE [LARGE SCALE GENOMIC DNA]</scope>
    <source>
        <strain evidence="1 2">E6.1</strain>
    </source>
</reference>
<gene>
    <name evidence="1" type="ORF">EAH76_18505</name>
</gene>